<dbReference type="Proteomes" id="UP000252479">
    <property type="component" value="Unassembled WGS sequence"/>
</dbReference>
<keyword evidence="3" id="KW-0808">Transferase</keyword>
<dbReference type="PANTHER" id="PTHR30616">
    <property type="entry name" value="UNCHARACTERIZED PROTEIN YFIH"/>
    <property type="match status" value="1"/>
</dbReference>
<dbReference type="GO" id="GO:0017061">
    <property type="term" value="F:S-methyl-5-thioadenosine phosphorylase activity"/>
    <property type="evidence" value="ECO:0007669"/>
    <property type="project" value="UniProtKB-EC"/>
</dbReference>
<dbReference type="InterPro" id="IPR003730">
    <property type="entry name" value="Cu_polyphenol_OxRdtase"/>
</dbReference>
<keyword evidence="6" id="KW-0862">Zinc</keyword>
<evidence type="ECO:0000313" key="11">
    <source>
        <dbReference type="EMBL" id="RCS72617.1"/>
    </source>
</evidence>
<evidence type="ECO:0000256" key="10">
    <source>
        <dbReference type="RuleBase" id="RU361274"/>
    </source>
</evidence>
<organism evidence="11 12">
    <name type="scientific">Vibrio casei</name>
    <dbReference type="NCBI Taxonomy" id="673372"/>
    <lineage>
        <taxon>Bacteria</taxon>
        <taxon>Pseudomonadati</taxon>
        <taxon>Pseudomonadota</taxon>
        <taxon>Gammaproteobacteria</taxon>
        <taxon>Vibrionales</taxon>
        <taxon>Vibrionaceae</taxon>
        <taxon>Vibrio</taxon>
    </lineage>
</organism>
<evidence type="ECO:0000256" key="1">
    <source>
        <dbReference type="ARBA" id="ARBA00000553"/>
    </source>
</evidence>
<dbReference type="GeneID" id="303187812"/>
<proteinExistence type="inferred from homology"/>
<dbReference type="CDD" id="cd16833">
    <property type="entry name" value="YfiH"/>
    <property type="match status" value="1"/>
</dbReference>
<evidence type="ECO:0000256" key="4">
    <source>
        <dbReference type="ARBA" id="ARBA00022723"/>
    </source>
</evidence>
<sequence>MNMVTPNWPAPKNVKAFSSTRWGGVSQGAYQGLNLGMHVGDDDILVQKNRDLVKAGGLMPTSPIWLNQTHSNVVVELTKPTHQVINADGSMTTHNKIVCTVMTADCLPVLLTNTDGTQVAAVHAGWRGLADGILENAVNKFTKPSQVMAWIGPAIGAKAFEVGSDVFDVFTHFDSHARDAFVRYSSQVSVKGSQKKWLANMSLLATQRLNLAGVEQVFNSQRCTFSEPENFYSYRRDGMTGRQATFIWIE</sequence>
<keyword evidence="12" id="KW-1185">Reference proteome</keyword>
<dbReference type="NCBIfam" id="TIGR00726">
    <property type="entry name" value="peptidoglycan editing factor PgeF"/>
    <property type="match status" value="1"/>
</dbReference>
<dbReference type="GO" id="GO:0016787">
    <property type="term" value="F:hydrolase activity"/>
    <property type="evidence" value="ECO:0007669"/>
    <property type="project" value="UniProtKB-KW"/>
</dbReference>
<dbReference type="RefSeq" id="WP_086961736.1">
    <property type="nucleotide sequence ID" value="NZ_AP018680.1"/>
</dbReference>
<dbReference type="InterPro" id="IPR011324">
    <property type="entry name" value="Cytotoxic_necrot_fac-like_cat"/>
</dbReference>
<name>A0A368LL82_9VIBR</name>
<dbReference type="PANTHER" id="PTHR30616:SF2">
    <property type="entry name" value="PURINE NUCLEOSIDE PHOSPHORYLASE LACC1"/>
    <property type="match status" value="1"/>
</dbReference>
<gene>
    <name evidence="11" type="primary">pgeF</name>
    <name evidence="11" type="ORF">CIK83_02725</name>
</gene>
<keyword evidence="5" id="KW-0378">Hydrolase</keyword>
<evidence type="ECO:0000256" key="7">
    <source>
        <dbReference type="ARBA" id="ARBA00047989"/>
    </source>
</evidence>
<keyword evidence="4" id="KW-0479">Metal-binding</keyword>
<evidence type="ECO:0000256" key="3">
    <source>
        <dbReference type="ARBA" id="ARBA00022679"/>
    </source>
</evidence>
<evidence type="ECO:0000256" key="6">
    <source>
        <dbReference type="ARBA" id="ARBA00022833"/>
    </source>
</evidence>
<dbReference type="GO" id="GO:0005507">
    <property type="term" value="F:copper ion binding"/>
    <property type="evidence" value="ECO:0007669"/>
    <property type="project" value="TreeGrafter"/>
</dbReference>
<comment type="catalytic activity">
    <reaction evidence="7">
        <text>adenosine + H2O + H(+) = inosine + NH4(+)</text>
        <dbReference type="Rhea" id="RHEA:24408"/>
        <dbReference type="ChEBI" id="CHEBI:15377"/>
        <dbReference type="ChEBI" id="CHEBI:15378"/>
        <dbReference type="ChEBI" id="CHEBI:16335"/>
        <dbReference type="ChEBI" id="CHEBI:17596"/>
        <dbReference type="ChEBI" id="CHEBI:28938"/>
        <dbReference type="EC" id="3.5.4.4"/>
    </reaction>
    <physiologicalReaction direction="left-to-right" evidence="7">
        <dbReference type="Rhea" id="RHEA:24409"/>
    </physiologicalReaction>
</comment>
<comment type="catalytic activity">
    <reaction evidence="9">
        <text>S-methyl-5'-thioadenosine + phosphate = 5-(methylsulfanyl)-alpha-D-ribose 1-phosphate + adenine</text>
        <dbReference type="Rhea" id="RHEA:11852"/>
        <dbReference type="ChEBI" id="CHEBI:16708"/>
        <dbReference type="ChEBI" id="CHEBI:17509"/>
        <dbReference type="ChEBI" id="CHEBI:43474"/>
        <dbReference type="ChEBI" id="CHEBI:58533"/>
        <dbReference type="EC" id="2.4.2.28"/>
    </reaction>
    <physiologicalReaction direction="left-to-right" evidence="9">
        <dbReference type="Rhea" id="RHEA:11853"/>
    </physiologicalReaction>
</comment>
<dbReference type="SUPFAM" id="SSF64438">
    <property type="entry name" value="CNF1/YfiH-like putative cysteine hydrolases"/>
    <property type="match status" value="1"/>
</dbReference>
<comment type="catalytic activity">
    <reaction evidence="8">
        <text>adenosine + phosphate = alpha-D-ribose 1-phosphate + adenine</text>
        <dbReference type="Rhea" id="RHEA:27642"/>
        <dbReference type="ChEBI" id="CHEBI:16335"/>
        <dbReference type="ChEBI" id="CHEBI:16708"/>
        <dbReference type="ChEBI" id="CHEBI:43474"/>
        <dbReference type="ChEBI" id="CHEBI:57720"/>
        <dbReference type="EC" id="2.4.2.1"/>
    </reaction>
    <physiologicalReaction direction="left-to-right" evidence="8">
        <dbReference type="Rhea" id="RHEA:27643"/>
    </physiologicalReaction>
</comment>
<protein>
    <recommendedName>
        <fullName evidence="10">Purine nucleoside phosphorylase</fullName>
    </recommendedName>
</protein>
<evidence type="ECO:0000256" key="2">
    <source>
        <dbReference type="ARBA" id="ARBA00007353"/>
    </source>
</evidence>
<dbReference type="EMBL" id="QPGL01000001">
    <property type="protein sequence ID" value="RCS72617.1"/>
    <property type="molecule type" value="Genomic_DNA"/>
</dbReference>
<evidence type="ECO:0000256" key="5">
    <source>
        <dbReference type="ARBA" id="ARBA00022801"/>
    </source>
</evidence>
<dbReference type="OrthoDB" id="4279at2"/>
<dbReference type="Gene3D" id="3.60.140.10">
    <property type="entry name" value="CNF1/YfiH-like putative cysteine hydrolases"/>
    <property type="match status" value="1"/>
</dbReference>
<comment type="catalytic activity">
    <reaction evidence="1">
        <text>inosine + phosphate = alpha-D-ribose 1-phosphate + hypoxanthine</text>
        <dbReference type="Rhea" id="RHEA:27646"/>
        <dbReference type="ChEBI" id="CHEBI:17368"/>
        <dbReference type="ChEBI" id="CHEBI:17596"/>
        <dbReference type="ChEBI" id="CHEBI:43474"/>
        <dbReference type="ChEBI" id="CHEBI:57720"/>
        <dbReference type="EC" id="2.4.2.1"/>
    </reaction>
    <physiologicalReaction direction="left-to-right" evidence="1">
        <dbReference type="Rhea" id="RHEA:27647"/>
    </physiologicalReaction>
</comment>
<dbReference type="AlphaFoldDB" id="A0A368LL82"/>
<accession>A0A368LL82</accession>
<evidence type="ECO:0000256" key="8">
    <source>
        <dbReference type="ARBA" id="ARBA00048968"/>
    </source>
</evidence>
<dbReference type="Pfam" id="PF02578">
    <property type="entry name" value="Cu-oxidase_4"/>
    <property type="match status" value="1"/>
</dbReference>
<comment type="similarity">
    <text evidence="2 10">Belongs to the purine nucleoside phosphorylase YfiH/LACC1 family.</text>
</comment>
<evidence type="ECO:0000313" key="12">
    <source>
        <dbReference type="Proteomes" id="UP000252479"/>
    </source>
</evidence>
<reference evidence="11 12" key="1">
    <citation type="journal article" date="2017" name="Elife">
        <title>Extensive horizontal gene transfer in cheese-associated bacteria.</title>
        <authorList>
            <person name="Bonham K.S."/>
            <person name="Wolfe B.E."/>
            <person name="Dutton R.J."/>
        </authorList>
    </citation>
    <scope>NUCLEOTIDE SEQUENCE [LARGE SCALE GENOMIC DNA]</scope>
    <source>
        <strain evidence="11 12">JB196</strain>
    </source>
</reference>
<comment type="caution">
    <text evidence="11">The sequence shown here is derived from an EMBL/GenBank/DDBJ whole genome shotgun (WGS) entry which is preliminary data.</text>
</comment>
<evidence type="ECO:0000256" key="9">
    <source>
        <dbReference type="ARBA" id="ARBA00049893"/>
    </source>
</evidence>
<dbReference type="InterPro" id="IPR038371">
    <property type="entry name" value="Cu_polyphenol_OxRdtase_sf"/>
</dbReference>